<dbReference type="Gene3D" id="3.20.20.80">
    <property type="entry name" value="Glycosidases"/>
    <property type="match status" value="3"/>
</dbReference>
<dbReference type="PANTHER" id="PTHR11177:SF317">
    <property type="entry name" value="CHITINASE 12-RELATED"/>
    <property type="match status" value="1"/>
</dbReference>
<protein>
    <recommendedName>
        <fullName evidence="5">GH18 domain-containing protein</fullName>
    </recommendedName>
</protein>
<proteinExistence type="predicted"/>
<feature type="domain" description="GH18" evidence="5">
    <location>
        <begin position="570"/>
        <end position="946"/>
    </location>
</feature>
<evidence type="ECO:0000313" key="7">
    <source>
        <dbReference type="Proteomes" id="UP001217089"/>
    </source>
</evidence>
<evidence type="ECO:0000313" key="6">
    <source>
        <dbReference type="EMBL" id="KAJ8307499.1"/>
    </source>
</evidence>
<evidence type="ECO:0000259" key="5">
    <source>
        <dbReference type="PROSITE" id="PS51910"/>
    </source>
</evidence>
<evidence type="ECO:0000256" key="4">
    <source>
        <dbReference type="SAM" id="MobiDB-lite"/>
    </source>
</evidence>
<keyword evidence="7" id="KW-1185">Reference proteome</keyword>
<evidence type="ECO:0000256" key="2">
    <source>
        <dbReference type="ARBA" id="ARBA00023295"/>
    </source>
</evidence>
<dbReference type="InterPro" id="IPR017853">
    <property type="entry name" value="GH"/>
</dbReference>
<dbReference type="Proteomes" id="UP001217089">
    <property type="component" value="Unassembled WGS sequence"/>
</dbReference>
<dbReference type="InterPro" id="IPR001223">
    <property type="entry name" value="Glyco_hydro18_cat"/>
</dbReference>
<evidence type="ECO:0000256" key="1">
    <source>
        <dbReference type="ARBA" id="ARBA00022801"/>
    </source>
</evidence>
<organism evidence="6 7">
    <name type="scientific">Tegillarca granosa</name>
    <name type="common">Malaysian cockle</name>
    <name type="synonym">Anadara granosa</name>
    <dbReference type="NCBI Taxonomy" id="220873"/>
    <lineage>
        <taxon>Eukaryota</taxon>
        <taxon>Metazoa</taxon>
        <taxon>Spiralia</taxon>
        <taxon>Lophotrochozoa</taxon>
        <taxon>Mollusca</taxon>
        <taxon>Bivalvia</taxon>
        <taxon>Autobranchia</taxon>
        <taxon>Pteriomorphia</taxon>
        <taxon>Arcoida</taxon>
        <taxon>Arcoidea</taxon>
        <taxon>Arcidae</taxon>
        <taxon>Tegillarca</taxon>
    </lineage>
</organism>
<dbReference type="SUPFAM" id="SSF51445">
    <property type="entry name" value="(Trans)glycosidases"/>
    <property type="match status" value="3"/>
</dbReference>
<keyword evidence="2 3" id="KW-0326">Glycosidase</keyword>
<feature type="region of interest" description="Disordered" evidence="4">
    <location>
        <begin position="64"/>
        <end position="94"/>
    </location>
</feature>
<comment type="caution">
    <text evidence="6">The sequence shown here is derived from an EMBL/GenBank/DDBJ whole genome shotgun (WGS) entry which is preliminary data.</text>
</comment>
<dbReference type="InterPro" id="IPR029070">
    <property type="entry name" value="Chitinase_insertion_sf"/>
</dbReference>
<feature type="domain" description="GH18" evidence="5">
    <location>
        <begin position="164"/>
        <end position="540"/>
    </location>
</feature>
<dbReference type="SMART" id="SM00636">
    <property type="entry name" value="Glyco_18"/>
    <property type="match status" value="3"/>
</dbReference>
<name>A0ABQ9ER33_TEGGR</name>
<dbReference type="PANTHER" id="PTHR11177">
    <property type="entry name" value="CHITINASE"/>
    <property type="match status" value="1"/>
</dbReference>
<feature type="domain" description="GH18" evidence="5">
    <location>
        <begin position="976"/>
        <end position="1352"/>
    </location>
</feature>
<feature type="compositionally biased region" description="Low complexity" evidence="4">
    <location>
        <begin position="1"/>
        <end position="21"/>
    </location>
</feature>
<dbReference type="PROSITE" id="PS51910">
    <property type="entry name" value="GH18_2"/>
    <property type="match status" value="3"/>
</dbReference>
<sequence>MTQTSAGTTETTTITTQISTEKPSTLIEKHTTQEMLTTASETPITTEIPTATPQMLTRKTNIPETTSEIPTTTHEPQTTTETSTTTAKISTTTTESTTTTTFSKTTNIPVSMTDSSTLSQSTTTTTLTSTTDMPATTAEIQVMSTDTERTEASTTKITKVTKDFKRVCYFTNWAQYRPSPFTFFPENTNASLCTHIIYAFAKVENNEIKPYEWNDEGTAWSKGLYERMMALRVKNPSIKILLAIGGWNHGTATFSAVVKTTENILNFSDKAVQFLRKHDFDGLDLDWEYPGSRGSPKEDKERFTQFVKLLREKFDTESVQSGKDRLLLTAAVSAGKSTIDNGYEIKAISEHLDFINLMTYDFHVASENTTATGHQSPLYSRTGETERDLTLNQDWAVRYWLNNGTPPDKLILGIATYGRTFILSNANNNGLGAPAKGPGQAGSYTRSAGFLSYYEICNNIQNNSWIRVWNDEHKVPYAYKGDQWVGFDDMESIEIKCRYIMNMGLGGAMIWSLDLDDFINQCGNGDYPLITTISNTLLGLNLSKTFPSIITSKPVTTKSDVTSSVIPLDFKRVCYFTNWAQYRPSPFTFFPENTNVDLCTHIIYAFGKVENNEIKPYEWNDESTASSKGLYERMMALRVKNPSIKILLAIGGWNHGTATFSAVVKTTENILNFADKAVQFLRKHDFDGLDLDWEYPGSRGSPKEDKERFTQFVKLLREKFDTESVQSGKERLLLTAAVTAGKSTIENGYEIKAISEHLDFINLMTYDFHVASENTSATGHQSPLYSRTGETGRDLTLNQDWAVRYWLDNGTPPEKLILGIATYGRTFTLSNANNNGLGAPAKGPGQAGSYTRSAGFLSYYEICTNIQNHSWIRVWNDEHKVPYAYKGDQWVGFDDMESIEIKCRYIMNMGLGGAMIWSLDLDDFINQCGNGAYPLITTISNTLLELNLSKTFPSTITSKPVTTKSDVTSSVIPLDFKRVCYFTNWAQYRPSPFTFFPENTNVDLCTHIIYAFGKVENNEIKPYEWNDESTASSKGLYERMMALRVKNPSIKILLAIGGWNHGTATFSAVVKTTENILNFADKAVQFLRKHDFDGLDLDWEYPGSRGSPKEDKERFTQFVKLLREKFDTESVQSGKERLLLTAAVSAGKSTIENGYEIKPISEHLDFINLMTYDFHVASENTTATGHQSPLYSRTGETGRDLTLNQDWAVRYWLDNGTPPEKLILGIATYGRTFTLSNANNNGLGAPAEGPGQAGSYTRSAGFLSYYEICNNIQNNNWIRVWNDEHRVPYAYKGDQWVGFDDMESIEIKTRYIMDMGLGGAMIWSLDLDDFINHCGKGDFPLISKILSTLSDLNMTKSSHSTTNTTPTVETIT</sequence>
<dbReference type="CDD" id="cd02872">
    <property type="entry name" value="GH18_chitolectin_chitotriosidase"/>
    <property type="match status" value="3"/>
</dbReference>
<dbReference type="Pfam" id="PF00704">
    <property type="entry name" value="Glyco_hydro_18"/>
    <property type="match status" value="3"/>
</dbReference>
<reference evidence="6 7" key="1">
    <citation type="submission" date="2022-12" db="EMBL/GenBank/DDBJ databases">
        <title>Chromosome-level genome of Tegillarca granosa.</title>
        <authorList>
            <person name="Kim J."/>
        </authorList>
    </citation>
    <scope>NUCLEOTIDE SEQUENCE [LARGE SCALE GENOMIC DNA]</scope>
    <source>
        <strain evidence="6">Teg-2019</strain>
        <tissue evidence="6">Adductor muscle</tissue>
    </source>
</reference>
<feature type="region of interest" description="Disordered" evidence="4">
    <location>
        <begin position="1"/>
        <end position="22"/>
    </location>
</feature>
<dbReference type="Gene3D" id="3.10.50.10">
    <property type="match status" value="3"/>
</dbReference>
<gene>
    <name evidence="6" type="ORF">KUTeg_015583</name>
</gene>
<dbReference type="PROSITE" id="PS01095">
    <property type="entry name" value="GH18_1"/>
    <property type="match status" value="3"/>
</dbReference>
<dbReference type="InterPro" id="IPR050314">
    <property type="entry name" value="Glycosyl_Hydrlase_18"/>
</dbReference>
<dbReference type="SUPFAM" id="SSF54556">
    <property type="entry name" value="Chitinase insertion domain"/>
    <property type="match status" value="3"/>
</dbReference>
<keyword evidence="1 3" id="KW-0378">Hydrolase</keyword>
<dbReference type="InterPro" id="IPR011583">
    <property type="entry name" value="Chitinase_II/V-like_cat"/>
</dbReference>
<accession>A0ABQ9ER33</accession>
<dbReference type="EMBL" id="JARBDR010000793">
    <property type="protein sequence ID" value="KAJ8307499.1"/>
    <property type="molecule type" value="Genomic_DNA"/>
</dbReference>
<dbReference type="InterPro" id="IPR001579">
    <property type="entry name" value="Glyco_hydro_18_chit_AS"/>
</dbReference>
<evidence type="ECO:0000256" key="3">
    <source>
        <dbReference type="RuleBase" id="RU000489"/>
    </source>
</evidence>